<dbReference type="AlphaFoldDB" id="A0A2Z4AJT7"/>
<dbReference type="GO" id="GO:0008171">
    <property type="term" value="F:O-methyltransferase activity"/>
    <property type="evidence" value="ECO:0007669"/>
    <property type="project" value="InterPro"/>
</dbReference>
<dbReference type="Proteomes" id="UP000247465">
    <property type="component" value="Chromosome"/>
</dbReference>
<dbReference type="Gene3D" id="3.40.50.150">
    <property type="entry name" value="Vaccinia Virus protein VP39"/>
    <property type="match status" value="1"/>
</dbReference>
<dbReference type="PANTHER" id="PTHR10509">
    <property type="entry name" value="O-METHYLTRANSFERASE-RELATED"/>
    <property type="match status" value="1"/>
</dbReference>
<dbReference type="Pfam" id="PF01596">
    <property type="entry name" value="Methyltransf_3"/>
    <property type="match status" value="1"/>
</dbReference>
<dbReference type="GO" id="GO:0008757">
    <property type="term" value="F:S-adenosylmethionine-dependent methyltransferase activity"/>
    <property type="evidence" value="ECO:0007669"/>
    <property type="project" value="TreeGrafter"/>
</dbReference>
<dbReference type="KEGG" id="mtar:DF168_01651"/>
<evidence type="ECO:0000256" key="2">
    <source>
        <dbReference type="ARBA" id="ARBA00022679"/>
    </source>
</evidence>
<dbReference type="SUPFAM" id="SSF53335">
    <property type="entry name" value="S-adenosyl-L-methionine-dependent methyltransferases"/>
    <property type="match status" value="1"/>
</dbReference>
<dbReference type="InterPro" id="IPR002935">
    <property type="entry name" value="SAM_O-MeTrfase"/>
</dbReference>
<dbReference type="EMBL" id="CP029803">
    <property type="protein sequence ID" value="AWT60437.1"/>
    <property type="molecule type" value="Genomic_DNA"/>
</dbReference>
<evidence type="ECO:0000256" key="3">
    <source>
        <dbReference type="ARBA" id="ARBA00022691"/>
    </source>
</evidence>
<name>A0A2Z4AJT7_9BACT</name>
<keyword evidence="1 4" id="KW-0489">Methyltransferase</keyword>
<dbReference type="PROSITE" id="PS51682">
    <property type="entry name" value="SAM_OMT_I"/>
    <property type="match status" value="1"/>
</dbReference>
<dbReference type="EC" id="2.1.1.-" evidence="4"/>
<gene>
    <name evidence="4" type="ORF">DF168_01651</name>
</gene>
<evidence type="ECO:0000313" key="4">
    <source>
        <dbReference type="EMBL" id="AWT60437.1"/>
    </source>
</evidence>
<keyword evidence="2 4" id="KW-0808">Transferase</keyword>
<proteinExistence type="predicted"/>
<reference evidence="4 5" key="1">
    <citation type="submission" date="2018-06" db="EMBL/GenBank/DDBJ databases">
        <title>Draft Genome Sequence of a Novel Marine Bacterium Related to the Verrucomicrobia.</title>
        <authorList>
            <person name="Vosseberg J."/>
            <person name="Martijn J."/>
            <person name="Ettema T.J.G."/>
        </authorList>
    </citation>
    <scope>NUCLEOTIDE SEQUENCE [LARGE SCALE GENOMIC DNA]</scope>
    <source>
        <strain evidence="4">TARA_B100001123</strain>
    </source>
</reference>
<sequence length="220" mass="24909">MGKRFTGLSDDLYDYLFSVGVREPELLGKLRRETNTMPMARMQVSPDQGQFMAQLVRLLGARRTLEIGVFTGYSSLCVALALPSGGRMVAFDVSEEWTSIARRFWEEAGVARKIELRMKDAISGLDELLIEGQRDTYDFAFIDADKKEYGEYFERVLLLIRRGGLIMIDNVLWAGRVLDSKSQEEDTVAIRSFNEKLYSDSRVDISMLPVGDGVTLALKR</sequence>
<evidence type="ECO:0000313" key="5">
    <source>
        <dbReference type="Proteomes" id="UP000247465"/>
    </source>
</evidence>
<organism evidence="4 5">
    <name type="scientific">Candidatus Moanibacter tarae</name>
    <dbReference type="NCBI Taxonomy" id="2200854"/>
    <lineage>
        <taxon>Bacteria</taxon>
        <taxon>Pseudomonadati</taxon>
        <taxon>Verrucomicrobiota</taxon>
        <taxon>Opitutia</taxon>
        <taxon>Puniceicoccales</taxon>
        <taxon>Puniceicoccales incertae sedis</taxon>
        <taxon>Candidatus Moanibacter</taxon>
    </lineage>
</organism>
<protein>
    <submittedName>
        <fullName evidence="4">O-methyltransferase/MSMEI_4947</fullName>
        <ecNumber evidence="4">2.1.1.-</ecNumber>
    </submittedName>
</protein>
<evidence type="ECO:0000256" key="1">
    <source>
        <dbReference type="ARBA" id="ARBA00022603"/>
    </source>
</evidence>
<dbReference type="InterPro" id="IPR050362">
    <property type="entry name" value="Cation-dep_OMT"/>
</dbReference>
<keyword evidence="3" id="KW-0949">S-adenosyl-L-methionine</keyword>
<dbReference type="InterPro" id="IPR029063">
    <property type="entry name" value="SAM-dependent_MTases_sf"/>
</dbReference>
<dbReference type="GO" id="GO:0032259">
    <property type="term" value="P:methylation"/>
    <property type="evidence" value="ECO:0007669"/>
    <property type="project" value="UniProtKB-KW"/>
</dbReference>
<dbReference type="CDD" id="cd02440">
    <property type="entry name" value="AdoMet_MTases"/>
    <property type="match status" value="1"/>
</dbReference>
<accession>A0A2Z4AJT7</accession>
<dbReference type="PANTHER" id="PTHR10509:SF14">
    <property type="entry name" value="CAFFEOYL-COA O-METHYLTRANSFERASE 3-RELATED"/>
    <property type="match status" value="1"/>
</dbReference>